<reference evidence="1" key="1">
    <citation type="submission" date="2022-03" db="EMBL/GenBank/DDBJ databases">
        <title>A functionally conserved STORR gene fusion in Papaver species that diverged 16.8 million years ago.</title>
        <authorList>
            <person name="Catania T."/>
        </authorList>
    </citation>
    <scope>NUCLEOTIDE SEQUENCE</scope>
    <source>
        <strain evidence="1">S-191538</strain>
    </source>
</reference>
<gene>
    <name evidence="1" type="ORF">MKW94_017823</name>
</gene>
<organism evidence="1 2">
    <name type="scientific">Papaver nudicaule</name>
    <name type="common">Iceland poppy</name>
    <dbReference type="NCBI Taxonomy" id="74823"/>
    <lineage>
        <taxon>Eukaryota</taxon>
        <taxon>Viridiplantae</taxon>
        <taxon>Streptophyta</taxon>
        <taxon>Embryophyta</taxon>
        <taxon>Tracheophyta</taxon>
        <taxon>Spermatophyta</taxon>
        <taxon>Magnoliopsida</taxon>
        <taxon>Ranunculales</taxon>
        <taxon>Papaveraceae</taxon>
        <taxon>Papaveroideae</taxon>
        <taxon>Papaver</taxon>
    </lineage>
</organism>
<comment type="caution">
    <text evidence="1">The sequence shown here is derived from an EMBL/GenBank/DDBJ whole genome shotgun (WGS) entry which is preliminary data.</text>
</comment>
<protein>
    <submittedName>
        <fullName evidence="1">Uncharacterized protein</fullName>
    </submittedName>
</protein>
<evidence type="ECO:0000313" key="1">
    <source>
        <dbReference type="EMBL" id="MCL7040933.1"/>
    </source>
</evidence>
<dbReference type="EMBL" id="JAJJMA010218081">
    <property type="protein sequence ID" value="MCL7040933.1"/>
    <property type="molecule type" value="Genomic_DNA"/>
</dbReference>
<keyword evidence="2" id="KW-1185">Reference proteome</keyword>
<dbReference type="AlphaFoldDB" id="A0AA42ATE7"/>
<dbReference type="Proteomes" id="UP001177140">
    <property type="component" value="Unassembled WGS sequence"/>
</dbReference>
<accession>A0AA42ATE7</accession>
<name>A0AA42ATE7_PAPNU</name>
<proteinExistence type="predicted"/>
<sequence length="308" mass="34400">MVISAQLRALTRCSQLSTSIFSYQSVFRNVNTPWVVFSKPDLNDLAAQNETKRLSVSNPTSIVFKPKEDTKCFKIRRIVETPDGVALFELSKEGDVYYPVNKVFLHILKGYVRVAELYIPSFFNHNICSSLTEAAIVGMNIQGVIADEKTDEKIEDSVPSEINSCSKNNTISDVVCDLVSKFIWAMIRSSDKMVIDSGTGCIKLTLNLDDLFEIRTWEIETNGDKTVLEIIVGELQRHGFDFTEDPLALQKLEQAVERAIARRSNVVKLNLPVPAGHPEMSTTVSWGTSDYGYRSCSPSDDCVTPCPQ</sequence>
<evidence type="ECO:0000313" key="2">
    <source>
        <dbReference type="Proteomes" id="UP001177140"/>
    </source>
</evidence>